<keyword evidence="8" id="KW-1185">Reference proteome</keyword>
<dbReference type="AlphaFoldDB" id="A0AAV4K5J2"/>
<dbReference type="PANTHER" id="PTHR39418">
    <property type="entry name" value="DEHYDROGENASE-RELATED"/>
    <property type="match status" value="1"/>
</dbReference>
<evidence type="ECO:0000256" key="3">
    <source>
        <dbReference type="ARBA" id="ARBA00022833"/>
    </source>
</evidence>
<evidence type="ECO:0000313" key="6">
    <source>
        <dbReference type="EMBL" id="GGI81108.1"/>
    </source>
</evidence>
<protein>
    <submittedName>
        <fullName evidence="6">Formylmethanofuran dehydrogenase subunit E</fullName>
    </submittedName>
</protein>
<feature type="domain" description="Zinc finger DksA/TraR C4-type" evidence="4">
    <location>
        <begin position="173"/>
        <end position="205"/>
    </location>
</feature>
<dbReference type="InterPro" id="IPR000962">
    <property type="entry name" value="Znf_DskA_TraR"/>
</dbReference>
<dbReference type="GO" id="GO:0008270">
    <property type="term" value="F:zinc ion binding"/>
    <property type="evidence" value="ECO:0007669"/>
    <property type="project" value="UniProtKB-KW"/>
</dbReference>
<dbReference type="Gene3D" id="3.30.1330.130">
    <property type="match status" value="1"/>
</dbReference>
<sequence length="209" mass="22444">MPPGATRTLTVMAAPALPNPHLPELLARSAALHGHLCPRQVLGVRLALLGGEVLGLEFPRSDKRVLVFVETDGCFADGVSVGSGCWLGRRTMRLVDHGKVAATLVDTRTGQAVRARPQTDLRARVRAGRPEGQKRYQAYLGAYQTWPDAELFDVQPVTLTLDLAALISAPGKRAVCEGCGEEIVNEREVQRGGALLCRGCAGEAYFTLC</sequence>
<organism evidence="6 9">
    <name type="scientific">Deinococcus wulumuqiensis</name>
    <dbReference type="NCBI Taxonomy" id="980427"/>
    <lineage>
        <taxon>Bacteria</taxon>
        <taxon>Thermotogati</taxon>
        <taxon>Deinococcota</taxon>
        <taxon>Deinococci</taxon>
        <taxon>Deinococcales</taxon>
        <taxon>Deinococcaceae</taxon>
        <taxon>Deinococcus</taxon>
    </lineage>
</organism>
<keyword evidence="3" id="KW-0862">Zinc</keyword>
<evidence type="ECO:0000313" key="7">
    <source>
        <dbReference type="EMBL" id="GGP29178.1"/>
    </source>
</evidence>
<reference evidence="7" key="1">
    <citation type="journal article" date="2014" name="Int. J. Syst. Evol. Microbiol.">
        <title>Complete genome of a new Firmicutes species belonging to the dominant human colonic microbiota ('Ruminococcus bicirculans') reveals two chromosomes and a selective capacity to utilize plant glucans.</title>
        <authorList>
            <consortium name="NISC Comparative Sequencing Program"/>
            <person name="Wegmann U."/>
            <person name="Louis P."/>
            <person name="Goesmann A."/>
            <person name="Henrissat B."/>
            <person name="Duncan S.H."/>
            <person name="Flint H.J."/>
        </authorList>
    </citation>
    <scope>NUCLEOTIDE SEQUENCE</scope>
    <source>
        <strain evidence="7">CGMCC 1.8884</strain>
    </source>
</reference>
<reference evidence="8" key="3">
    <citation type="journal article" date="2019" name="Int. J. Syst. Evol. Microbiol.">
        <title>The Global Catalogue of Microorganisms (GCM) 10K type strain sequencing project: providing services to taxonomists for standard genome sequencing and annotation.</title>
        <authorList>
            <consortium name="The Broad Institute Genomics Platform"/>
            <consortium name="The Broad Institute Genome Sequencing Center for Infectious Disease"/>
            <person name="Wu L."/>
            <person name="Ma J."/>
        </authorList>
    </citation>
    <scope>NUCLEOTIDE SEQUENCE [LARGE SCALE GENOMIC DNA]</scope>
    <source>
        <strain evidence="8">CGMCC 1.8884</strain>
    </source>
</reference>
<dbReference type="PANTHER" id="PTHR39418:SF1">
    <property type="entry name" value="DEHYDROGENASE"/>
    <property type="match status" value="1"/>
</dbReference>
<reference evidence="6" key="4">
    <citation type="submission" date="2023-08" db="EMBL/GenBank/DDBJ databases">
        <authorList>
            <person name="Sun Q."/>
            <person name="Zhou Y."/>
        </authorList>
    </citation>
    <scope>NUCLEOTIDE SEQUENCE</scope>
    <source>
        <strain evidence="7">CGMCC 1.8884</strain>
        <strain evidence="6">CGMCC 1.8885</strain>
    </source>
</reference>
<dbReference type="SUPFAM" id="SSF143555">
    <property type="entry name" value="FwdE-like"/>
    <property type="match status" value="1"/>
</dbReference>
<accession>A0AAV4K5J2</accession>
<feature type="domain" description="Formylmethanofuran dehydrogenase subunit E" evidence="5">
    <location>
        <begin position="33"/>
        <end position="153"/>
    </location>
</feature>
<keyword evidence="1" id="KW-0479">Metal-binding</keyword>
<name>A0AAV4K5J2_9DEIO</name>
<dbReference type="Proteomes" id="UP000652720">
    <property type="component" value="Unassembled WGS sequence"/>
</dbReference>
<dbReference type="EMBL" id="BMLZ01000007">
    <property type="protein sequence ID" value="GGP29178.1"/>
    <property type="molecule type" value="Genomic_DNA"/>
</dbReference>
<comment type="caution">
    <text evidence="6">The sequence shown here is derived from an EMBL/GenBank/DDBJ whole genome shotgun (WGS) entry which is preliminary data.</text>
</comment>
<evidence type="ECO:0000259" key="4">
    <source>
        <dbReference type="Pfam" id="PF01258"/>
    </source>
</evidence>
<evidence type="ECO:0000256" key="1">
    <source>
        <dbReference type="ARBA" id="ARBA00022723"/>
    </source>
</evidence>
<keyword evidence="2" id="KW-0863">Zinc-finger</keyword>
<evidence type="ECO:0000313" key="9">
    <source>
        <dbReference type="Proteomes" id="UP000652720"/>
    </source>
</evidence>
<evidence type="ECO:0000259" key="5">
    <source>
        <dbReference type="Pfam" id="PF02663"/>
    </source>
</evidence>
<gene>
    <name evidence="7" type="ORF">GCM10008021_08290</name>
    <name evidence="6" type="ORF">GCM10010914_14180</name>
</gene>
<evidence type="ECO:0000313" key="8">
    <source>
        <dbReference type="Proteomes" id="UP000630135"/>
    </source>
</evidence>
<reference evidence="6" key="2">
    <citation type="journal article" date="2014" name="Int. J. Syst. Evol. Microbiol.">
        <title>Complete genome sequence of Corynebacterium casei LMG S-19264T (=DSM 44701T), isolated from a smear-ripened cheese.</title>
        <authorList>
            <consortium name="US DOE Joint Genome Institute (JGI-PGF)"/>
            <person name="Walter F."/>
            <person name="Albersmeier A."/>
            <person name="Kalinowski J."/>
            <person name="Ruckert C."/>
        </authorList>
    </citation>
    <scope>NUCLEOTIDE SEQUENCE</scope>
    <source>
        <strain evidence="6">CGMCC 1.8885</strain>
    </source>
</reference>
<dbReference type="InterPro" id="IPR053194">
    <property type="entry name" value="tRNA_methyltr_O"/>
</dbReference>
<evidence type="ECO:0000256" key="2">
    <source>
        <dbReference type="ARBA" id="ARBA00022771"/>
    </source>
</evidence>
<dbReference type="EMBL" id="BMMA01000010">
    <property type="protein sequence ID" value="GGI81108.1"/>
    <property type="molecule type" value="Genomic_DNA"/>
</dbReference>
<dbReference type="Pfam" id="PF02663">
    <property type="entry name" value="FmdE"/>
    <property type="match status" value="1"/>
</dbReference>
<dbReference type="Pfam" id="PF01258">
    <property type="entry name" value="zf-dskA_traR"/>
    <property type="match status" value="1"/>
</dbReference>
<proteinExistence type="predicted"/>
<dbReference type="InterPro" id="IPR003814">
    <property type="entry name" value="FmdEsu_dom"/>
</dbReference>
<dbReference type="Proteomes" id="UP000630135">
    <property type="component" value="Unassembled WGS sequence"/>
</dbReference>